<dbReference type="Pfam" id="PF09438">
    <property type="entry name" value="DUF2017"/>
    <property type="match status" value="1"/>
</dbReference>
<reference evidence="1 2" key="1">
    <citation type="submission" date="2018-11" db="EMBL/GenBank/DDBJ databases">
        <title>Genomes From Bacteria Associated with the Canine Oral Cavity: a Test Case for Automated Genome-Based Taxonomic Assignment.</title>
        <authorList>
            <person name="Coil D.A."/>
            <person name="Jospin G."/>
            <person name="Darling A.E."/>
            <person name="Wallis C."/>
            <person name="Davis I.J."/>
            <person name="Harris S."/>
            <person name="Eisen J.A."/>
            <person name="Holcombe L.J."/>
            <person name="O'Flynn C."/>
        </authorList>
    </citation>
    <scope>NUCLEOTIDE SEQUENCE [LARGE SCALE GENOMIC DNA]</scope>
    <source>
        <strain evidence="1 2">OH887_COT-365</strain>
    </source>
</reference>
<sequence length="190" mass="21109">MGDDGADVTPSWVFHASEGRGRLLRILVQRYANDLGLLLPDVISDDPLEELAAEMEAGERAARTVTEQPDFQRFFPPVVADAAAADEFRRQAVAGQARNRIEAARVVLTDLGEGERRHVQVPFDHIDAWVQVLSALRVQWHVELTGSGDRLVEATPEQIDDSPDTAALLDWLALLIEDALQTKWRTHPLS</sequence>
<gene>
    <name evidence="1" type="ORF">EII34_11850</name>
</gene>
<evidence type="ECO:0000313" key="1">
    <source>
        <dbReference type="EMBL" id="RRD04068.1"/>
    </source>
</evidence>
<proteinExistence type="predicted"/>
<comment type="caution">
    <text evidence="1">The sequence shown here is derived from an EMBL/GenBank/DDBJ whole genome shotgun (WGS) entry which is preliminary data.</text>
</comment>
<dbReference type="OrthoDB" id="3727441at2"/>
<dbReference type="AlphaFoldDB" id="A0A3P1T452"/>
<dbReference type="EMBL" id="RQZG01000014">
    <property type="protein sequence ID" value="RRD04068.1"/>
    <property type="molecule type" value="Genomic_DNA"/>
</dbReference>
<protein>
    <submittedName>
        <fullName evidence="1">DUF2017 family protein</fullName>
    </submittedName>
</protein>
<organism evidence="1 2">
    <name type="scientific">Arachnia propionica</name>
    <dbReference type="NCBI Taxonomy" id="1750"/>
    <lineage>
        <taxon>Bacteria</taxon>
        <taxon>Bacillati</taxon>
        <taxon>Actinomycetota</taxon>
        <taxon>Actinomycetes</taxon>
        <taxon>Propionibacteriales</taxon>
        <taxon>Propionibacteriaceae</taxon>
        <taxon>Arachnia</taxon>
    </lineage>
</organism>
<name>A0A3P1T452_9ACTN</name>
<dbReference type="InterPro" id="IPR018561">
    <property type="entry name" value="AosR"/>
</dbReference>
<dbReference type="Proteomes" id="UP000280819">
    <property type="component" value="Unassembled WGS sequence"/>
</dbReference>
<evidence type="ECO:0000313" key="2">
    <source>
        <dbReference type="Proteomes" id="UP000280819"/>
    </source>
</evidence>
<accession>A0A3P1T452</accession>